<gene>
    <name evidence="4" type="primary">Gpank1</name>
</gene>
<dbReference type="FunCoup" id="A0A6P6EYU6">
    <property type="interactions" value="114"/>
</dbReference>
<dbReference type="InterPro" id="IPR002110">
    <property type="entry name" value="Ankyrin_rpt"/>
</dbReference>
<dbReference type="AlphaFoldDB" id="A0A6P6EYU6"/>
<name>A0A6P6EYU6_OCTDE</name>
<feature type="compositionally biased region" description="Low complexity" evidence="1">
    <location>
        <begin position="101"/>
        <end position="115"/>
    </location>
</feature>
<accession>A0A6P6EYU6</accession>
<dbReference type="SMART" id="SM00443">
    <property type="entry name" value="G_patch"/>
    <property type="match status" value="1"/>
</dbReference>
<dbReference type="OrthoDB" id="4735278at2759"/>
<dbReference type="PANTHER" id="PTHR20923">
    <property type="entry name" value="BAT4 PROTEIN-RELATED"/>
    <property type="match status" value="1"/>
</dbReference>
<keyword evidence="3" id="KW-1185">Reference proteome</keyword>
<feature type="domain" description="G-patch" evidence="2">
    <location>
        <begin position="301"/>
        <end position="347"/>
    </location>
</feature>
<feature type="region of interest" description="Disordered" evidence="1">
    <location>
        <begin position="101"/>
        <end position="143"/>
    </location>
</feature>
<proteinExistence type="predicted"/>
<dbReference type="Pfam" id="PF01585">
    <property type="entry name" value="G-patch"/>
    <property type="match status" value="1"/>
</dbReference>
<feature type="region of interest" description="Disordered" evidence="1">
    <location>
        <begin position="1"/>
        <end position="27"/>
    </location>
</feature>
<dbReference type="SUPFAM" id="SSF48403">
    <property type="entry name" value="Ankyrin repeat"/>
    <property type="match status" value="1"/>
</dbReference>
<protein>
    <submittedName>
        <fullName evidence="4">G patch domain and ankyrin repeat-containing protein 1 isoform X1</fullName>
    </submittedName>
</protein>
<dbReference type="CTD" id="7918"/>
<evidence type="ECO:0000259" key="2">
    <source>
        <dbReference type="PROSITE" id="PS50174"/>
    </source>
</evidence>
<reference evidence="4" key="1">
    <citation type="submission" date="2025-08" db="UniProtKB">
        <authorList>
            <consortium name="RefSeq"/>
        </authorList>
    </citation>
    <scope>IDENTIFICATION</scope>
</reference>
<dbReference type="GeneID" id="101571266"/>
<dbReference type="RefSeq" id="XP_023577464.1">
    <property type="nucleotide sequence ID" value="XM_023721696.1"/>
</dbReference>
<dbReference type="InterPro" id="IPR039146">
    <property type="entry name" value="GPANK1"/>
</dbReference>
<dbReference type="InterPro" id="IPR000467">
    <property type="entry name" value="G_patch_dom"/>
</dbReference>
<organism evidence="3 4">
    <name type="scientific">Octodon degus</name>
    <name type="common">Degu</name>
    <name type="synonym">Sciurus degus</name>
    <dbReference type="NCBI Taxonomy" id="10160"/>
    <lineage>
        <taxon>Eukaryota</taxon>
        <taxon>Metazoa</taxon>
        <taxon>Chordata</taxon>
        <taxon>Craniata</taxon>
        <taxon>Vertebrata</taxon>
        <taxon>Euteleostomi</taxon>
        <taxon>Mammalia</taxon>
        <taxon>Eutheria</taxon>
        <taxon>Euarchontoglires</taxon>
        <taxon>Glires</taxon>
        <taxon>Rodentia</taxon>
        <taxon>Hystricomorpha</taxon>
        <taxon>Octodontidae</taxon>
        <taxon>Octodon</taxon>
    </lineage>
</organism>
<sequence length="402" mass="43656">MPSLTQRSPVRLTPGSPDGNQAGGGRDLQNRIKEALKGWADVSQCVSKAMSRPSLITFTPATDPSDLWKGGQQQAQPEEPEPTLDGAAARAFYEALIAEEALAPEPQRAQPAPAGQRKKKKRKMTREATSAAAASGRRGQGQSFVAEDKMTQWVLKAAQEGNVAELRRLLEPREAGGAGGNINARDAFWWTPLMCAARAGQEAAVRYLLGRGAAWVGVCELGGRDAAQLAEEAGFPEVARVVRESHGETRRPETRAPSPTPQYCETCDGYFEDSNHCTSTAHLLSLVRGPQPPNSPLGVPMSSPGFRLLLKGGWEPGMGLGPRGEGRANPIATVLKRDQEGLGYRPAPQPRVTHFPARDPRAVCGRERALQVAALSRRKTGRQEEKDRAWERDLRMYMNLES</sequence>
<dbReference type="Proteomes" id="UP000515203">
    <property type="component" value="Unplaced"/>
</dbReference>
<dbReference type="PANTHER" id="PTHR20923:SF1">
    <property type="entry name" value="G PATCH DOMAIN AND ANKYRIN REPEAT-CONTAINING PROTEIN 1"/>
    <property type="match status" value="1"/>
</dbReference>
<dbReference type="PROSITE" id="PS50174">
    <property type="entry name" value="G_PATCH"/>
    <property type="match status" value="1"/>
</dbReference>
<dbReference type="InParanoid" id="A0A6P6EYU6"/>
<dbReference type="GO" id="GO:0003676">
    <property type="term" value="F:nucleic acid binding"/>
    <property type="evidence" value="ECO:0007669"/>
    <property type="project" value="InterPro"/>
</dbReference>
<evidence type="ECO:0000313" key="3">
    <source>
        <dbReference type="Proteomes" id="UP000515203"/>
    </source>
</evidence>
<evidence type="ECO:0000313" key="4">
    <source>
        <dbReference type="RefSeq" id="XP_023577464.1"/>
    </source>
</evidence>
<feature type="region of interest" description="Disordered" evidence="1">
    <location>
        <begin position="56"/>
        <end position="84"/>
    </location>
</feature>
<dbReference type="InterPro" id="IPR036770">
    <property type="entry name" value="Ankyrin_rpt-contain_sf"/>
</dbReference>
<dbReference type="Gene3D" id="1.25.40.20">
    <property type="entry name" value="Ankyrin repeat-containing domain"/>
    <property type="match status" value="1"/>
</dbReference>
<dbReference type="Pfam" id="PF13637">
    <property type="entry name" value="Ank_4"/>
    <property type="match status" value="1"/>
</dbReference>
<evidence type="ECO:0000256" key="1">
    <source>
        <dbReference type="SAM" id="MobiDB-lite"/>
    </source>
</evidence>
<feature type="compositionally biased region" description="Low complexity" evidence="1">
    <location>
        <begin position="130"/>
        <end position="143"/>
    </location>
</feature>